<keyword evidence="4" id="KW-1185">Reference proteome</keyword>
<dbReference type="EMBL" id="JACYTO010000001">
    <property type="protein sequence ID" value="MBD8501985.1"/>
    <property type="molecule type" value="Genomic_DNA"/>
</dbReference>
<comment type="caution">
    <text evidence="3">The sequence shown here is derived from an EMBL/GenBank/DDBJ whole genome shotgun (WGS) entry which is preliminary data.</text>
</comment>
<proteinExistence type="predicted"/>
<evidence type="ECO:0000259" key="2">
    <source>
        <dbReference type="Pfam" id="PF00248"/>
    </source>
</evidence>
<dbReference type="Proteomes" id="UP000603602">
    <property type="component" value="Unassembled WGS sequence"/>
</dbReference>
<name>A0ABR9B6J2_9RHOO</name>
<keyword evidence="1" id="KW-0560">Oxidoreductase</keyword>
<accession>A0ABR9B6J2</accession>
<dbReference type="InterPro" id="IPR050523">
    <property type="entry name" value="AKR_Detox_Biosynth"/>
</dbReference>
<dbReference type="SUPFAM" id="SSF51430">
    <property type="entry name" value="NAD(P)-linked oxidoreductase"/>
    <property type="match status" value="1"/>
</dbReference>
<dbReference type="RefSeq" id="WP_187716792.1">
    <property type="nucleotide sequence ID" value="NZ_JACTAH010000001.1"/>
</dbReference>
<evidence type="ECO:0000256" key="1">
    <source>
        <dbReference type="ARBA" id="ARBA00023002"/>
    </source>
</evidence>
<dbReference type="Gene3D" id="3.20.20.100">
    <property type="entry name" value="NADP-dependent oxidoreductase domain"/>
    <property type="match status" value="1"/>
</dbReference>
<dbReference type="InterPro" id="IPR036812">
    <property type="entry name" value="NAD(P)_OxRdtase_dom_sf"/>
</dbReference>
<organism evidence="3 4">
    <name type="scientific">Thauera sedimentorum</name>
    <dbReference type="NCBI Taxonomy" id="2767595"/>
    <lineage>
        <taxon>Bacteria</taxon>
        <taxon>Pseudomonadati</taxon>
        <taxon>Pseudomonadota</taxon>
        <taxon>Betaproteobacteria</taxon>
        <taxon>Rhodocyclales</taxon>
        <taxon>Zoogloeaceae</taxon>
        <taxon>Thauera</taxon>
    </lineage>
</organism>
<dbReference type="PANTHER" id="PTHR43364">
    <property type="entry name" value="NADH-SPECIFIC METHYLGLYOXAL REDUCTASE-RELATED"/>
    <property type="match status" value="1"/>
</dbReference>
<protein>
    <submittedName>
        <fullName evidence="3">Aldo/keto reductase</fullName>
    </submittedName>
</protein>
<dbReference type="InterPro" id="IPR023210">
    <property type="entry name" value="NADP_OxRdtase_dom"/>
</dbReference>
<feature type="domain" description="NADP-dependent oxidoreductase" evidence="2">
    <location>
        <begin position="16"/>
        <end position="336"/>
    </location>
</feature>
<dbReference type="PANTHER" id="PTHR43364:SF4">
    <property type="entry name" value="NAD(P)-LINKED OXIDOREDUCTASE SUPERFAMILY PROTEIN"/>
    <property type="match status" value="1"/>
</dbReference>
<evidence type="ECO:0000313" key="4">
    <source>
        <dbReference type="Proteomes" id="UP000603602"/>
    </source>
</evidence>
<sequence>MEYRVLGEGGPKVSAVCLGTMTFGQQNSEAEAHSQLDCALERGINFIDTAEMYAVPPRAETYGATETIVGNWLVRQARERIVLATKVAGPARSLDWIRGGPPALDRENIRAAVEGSLRRLKTDYIDLYQLHWPERNQPMFGQWQYDPAKERACTPIRAQLDALAELVAEGKVRHVGLSNEHPWGVMQFVRLAEEHGLTRVVSTQNAYNLLNRVFEYGLAEVCHREHVGLLAYSPLAFGHLSGKYLDNPGAPGRLTAFENFGQRYAKPGVRPAVEAYAALARRRGLSLTRLALGFVYHRGCVASTIIGATSLAQLEENLAAWDARPDEELLAEIDDIHLRCGNPAP</sequence>
<reference evidence="4" key="1">
    <citation type="submission" date="2023-07" db="EMBL/GenBank/DDBJ databases">
        <title>Thauera sp. CAU 1555 isolated from sand of Yaerae Beach.</title>
        <authorList>
            <person name="Kim W."/>
        </authorList>
    </citation>
    <scope>NUCLEOTIDE SEQUENCE [LARGE SCALE GENOMIC DNA]</scope>
    <source>
        <strain evidence="4">CAU 1555</strain>
    </source>
</reference>
<evidence type="ECO:0000313" key="3">
    <source>
        <dbReference type="EMBL" id="MBD8501985.1"/>
    </source>
</evidence>
<dbReference type="CDD" id="cd19094">
    <property type="entry name" value="AKR_Tas-like"/>
    <property type="match status" value="1"/>
</dbReference>
<gene>
    <name evidence="3" type="ORF">IFO67_03750</name>
</gene>
<dbReference type="Pfam" id="PF00248">
    <property type="entry name" value="Aldo_ket_red"/>
    <property type="match status" value="1"/>
</dbReference>